<dbReference type="InterPro" id="IPR002528">
    <property type="entry name" value="MATE_fam"/>
</dbReference>
<organism evidence="9 10">
    <name type="scientific">Hungatella hathewayi</name>
    <dbReference type="NCBI Taxonomy" id="154046"/>
    <lineage>
        <taxon>Bacteria</taxon>
        <taxon>Bacillati</taxon>
        <taxon>Bacillota</taxon>
        <taxon>Clostridia</taxon>
        <taxon>Lachnospirales</taxon>
        <taxon>Lachnospiraceae</taxon>
        <taxon>Hungatella</taxon>
    </lineage>
</organism>
<dbReference type="InterPro" id="IPR048279">
    <property type="entry name" value="MdtK-like"/>
</dbReference>
<evidence type="ECO:0000256" key="5">
    <source>
        <dbReference type="ARBA" id="ARBA00022989"/>
    </source>
</evidence>
<evidence type="ECO:0000256" key="1">
    <source>
        <dbReference type="ARBA" id="ARBA00004651"/>
    </source>
</evidence>
<proteinExistence type="predicted"/>
<keyword evidence="5 7" id="KW-1133">Transmembrane helix</keyword>
<feature type="transmembrane region" description="Helical" evidence="7">
    <location>
        <begin position="169"/>
        <end position="190"/>
    </location>
</feature>
<comment type="caution">
    <text evidence="9">The sequence shown here is derived from an EMBL/GenBank/DDBJ whole genome shotgun (WGS) entry which is preliminary data.</text>
</comment>
<feature type="transmembrane region" description="Helical" evidence="7">
    <location>
        <begin position="418"/>
        <end position="439"/>
    </location>
</feature>
<accession>A0A174Q5P8</accession>
<dbReference type="GO" id="GO:0015297">
    <property type="term" value="F:antiporter activity"/>
    <property type="evidence" value="ECO:0007669"/>
    <property type="project" value="InterPro"/>
</dbReference>
<evidence type="ECO:0000256" key="4">
    <source>
        <dbReference type="ARBA" id="ARBA00022692"/>
    </source>
</evidence>
<feature type="transmembrane region" description="Helical" evidence="7">
    <location>
        <begin position="12"/>
        <end position="33"/>
    </location>
</feature>
<reference evidence="8" key="2">
    <citation type="submission" date="2022-01" db="EMBL/GenBank/DDBJ databases">
        <title>Novel bile acid biosynthetic pathways are enriched in the microbiome of centenarians.</title>
        <authorList>
            <person name="Sato Y."/>
            <person name="Atarashi K."/>
            <person name="Plichta R.D."/>
            <person name="Arai Y."/>
            <person name="Sasajima S."/>
            <person name="Kearney M.S."/>
            <person name="Suda W."/>
            <person name="Takeshita K."/>
            <person name="Sasaki T."/>
            <person name="Okamoto S."/>
            <person name="Skelly N.A."/>
            <person name="Okamura Y."/>
            <person name="Vlamakis H."/>
            <person name="Li Y."/>
            <person name="Tanoue T."/>
            <person name="Takei H."/>
            <person name="Nittono H."/>
            <person name="Narushima S."/>
            <person name="Irie J."/>
            <person name="Itoh H."/>
            <person name="Moriya K."/>
            <person name="Sugiura Y."/>
            <person name="Suematsu M."/>
            <person name="Moritoki N."/>
            <person name="Shibata S."/>
            <person name="Littman R.D."/>
            <person name="Fischbach A.M."/>
            <person name="Uwamino Y."/>
            <person name="Inoue T."/>
            <person name="Honda A."/>
            <person name="Hattori M."/>
            <person name="Murai T."/>
            <person name="Xavier J.R."/>
            <person name="Hirose N."/>
            <person name="Honda K."/>
        </authorList>
    </citation>
    <scope>NUCLEOTIDE SEQUENCE</scope>
    <source>
        <strain evidence="8">CE91-St55</strain>
    </source>
</reference>
<keyword evidence="6 7" id="KW-0472">Membrane</keyword>
<dbReference type="PANTHER" id="PTHR43549:SF3">
    <property type="entry name" value="MULTIDRUG RESISTANCE PROTEIN YPNP-RELATED"/>
    <property type="match status" value="1"/>
</dbReference>
<evidence type="ECO:0000313" key="9">
    <source>
        <dbReference type="EMBL" id="MUB63657.1"/>
    </source>
</evidence>
<feature type="transmembrane region" description="Helical" evidence="7">
    <location>
        <begin position="245"/>
        <end position="273"/>
    </location>
</feature>
<evidence type="ECO:0000313" key="10">
    <source>
        <dbReference type="Proteomes" id="UP000434223"/>
    </source>
</evidence>
<comment type="subcellular location">
    <subcellularLocation>
        <location evidence="1">Cell membrane</location>
        <topology evidence="1">Multi-pass membrane protein</topology>
    </subcellularLocation>
</comment>
<evidence type="ECO:0000313" key="8">
    <source>
        <dbReference type="EMBL" id="GKH04255.1"/>
    </source>
</evidence>
<dbReference type="EMBL" id="WNME01000006">
    <property type="protein sequence ID" value="MUB63657.1"/>
    <property type="molecule type" value="Genomic_DNA"/>
</dbReference>
<sequence>MAKIRTMTEGHPLKLIFAFSLPLMFGNVFQQFYTVVDTMVVGQALGVGALAALGAADWLNWMVLGMIQGISQGFAILMAFEFGAGDYKKLRQVIAHSAVLACIGSLAMLLLMQAAARPVMLLLHTPDEIIGQSLLYLRIMFWGIPVVMAYNVLASILRAMGDGKTPLHAMVVASVVNIGLDLLFVLVFHWGIGGAAAATLIAQACSSLYCLKSLLKVQILSFKKTDFHLEPYLCRKLMVLGLPMAFQNGIIAVGGMIVQSVVNGFGVLFIAGFTATNKLYGLLEIAATSYGYAMTTYVGQNLGAGKIKRIRQGMKSGLLLAMLTSAVIAAVMLVFGQAILGCFITGTPEEAAKTMEIAYHYLAIMSVCLPILYLLHVVRSSIQGMGDTVLPMLSGVVEFLMRTGAALLLPVAMGQEGIFYAEILAWLGADVVLIVSYFVKIKGLKGGGESGDGSEERIS</sequence>
<evidence type="ECO:0000256" key="7">
    <source>
        <dbReference type="SAM" id="Phobius"/>
    </source>
</evidence>
<evidence type="ECO:0000256" key="3">
    <source>
        <dbReference type="ARBA" id="ARBA00022475"/>
    </source>
</evidence>
<keyword evidence="2" id="KW-0813">Transport</keyword>
<feature type="transmembrane region" description="Helical" evidence="7">
    <location>
        <begin position="58"/>
        <end position="81"/>
    </location>
</feature>
<dbReference type="RefSeq" id="WP_055649836.1">
    <property type="nucleotide sequence ID" value="NZ_BQNJ01000002.1"/>
</dbReference>
<keyword evidence="3" id="KW-1003">Cell membrane</keyword>
<evidence type="ECO:0000256" key="2">
    <source>
        <dbReference type="ARBA" id="ARBA00022448"/>
    </source>
</evidence>
<dbReference type="Pfam" id="PF01554">
    <property type="entry name" value="MatE"/>
    <property type="match status" value="2"/>
</dbReference>
<feature type="transmembrane region" description="Helical" evidence="7">
    <location>
        <begin position="135"/>
        <end position="157"/>
    </location>
</feature>
<dbReference type="PANTHER" id="PTHR43549">
    <property type="entry name" value="MULTIDRUG RESISTANCE PROTEIN YPNP-RELATED"/>
    <property type="match status" value="1"/>
</dbReference>
<gene>
    <name evidence="8" type="primary">dinF_2</name>
    <name evidence="8" type="ORF">CE91St55_62360</name>
    <name evidence="9" type="ORF">GNE07_11380</name>
</gene>
<evidence type="ECO:0000256" key="6">
    <source>
        <dbReference type="ARBA" id="ARBA00023136"/>
    </source>
</evidence>
<dbReference type="Proteomes" id="UP000434223">
    <property type="component" value="Unassembled WGS sequence"/>
</dbReference>
<dbReference type="PIRSF" id="PIRSF006603">
    <property type="entry name" value="DinF"/>
    <property type="match status" value="1"/>
</dbReference>
<feature type="transmembrane region" description="Helical" evidence="7">
    <location>
        <begin position="390"/>
        <end position="412"/>
    </location>
</feature>
<name>A0A174Q5P8_9FIRM</name>
<dbReference type="AlphaFoldDB" id="A0A174Q5P8"/>
<feature type="transmembrane region" description="Helical" evidence="7">
    <location>
        <begin position="93"/>
        <end position="115"/>
    </location>
</feature>
<dbReference type="NCBIfam" id="TIGR00797">
    <property type="entry name" value="matE"/>
    <property type="match status" value="1"/>
</dbReference>
<feature type="transmembrane region" description="Helical" evidence="7">
    <location>
        <begin position="318"/>
        <end position="346"/>
    </location>
</feature>
<dbReference type="CDD" id="cd13138">
    <property type="entry name" value="MATE_yoeA_like"/>
    <property type="match status" value="1"/>
</dbReference>
<dbReference type="Proteomes" id="UP001055091">
    <property type="component" value="Unassembled WGS sequence"/>
</dbReference>
<dbReference type="GO" id="GO:0042910">
    <property type="term" value="F:xenobiotic transmembrane transporter activity"/>
    <property type="evidence" value="ECO:0007669"/>
    <property type="project" value="InterPro"/>
</dbReference>
<dbReference type="InterPro" id="IPR052031">
    <property type="entry name" value="Membrane_Transporter-Flippase"/>
</dbReference>
<dbReference type="OrthoDB" id="9776324at2"/>
<protein>
    <submittedName>
        <fullName evidence="9">MATE family efflux transporter</fullName>
    </submittedName>
</protein>
<keyword evidence="4 7" id="KW-0812">Transmembrane</keyword>
<dbReference type="EMBL" id="BQNJ01000002">
    <property type="protein sequence ID" value="GKH04255.1"/>
    <property type="molecule type" value="Genomic_DNA"/>
</dbReference>
<feature type="transmembrane region" description="Helical" evidence="7">
    <location>
        <begin position="358"/>
        <end position="378"/>
    </location>
</feature>
<dbReference type="GO" id="GO:0005886">
    <property type="term" value="C:plasma membrane"/>
    <property type="evidence" value="ECO:0007669"/>
    <property type="project" value="UniProtKB-SubCell"/>
</dbReference>
<reference evidence="9 10" key="1">
    <citation type="submission" date="2019-09" db="EMBL/GenBank/DDBJ databases">
        <title>Draft genome sequencing of Hungatella hathewayi 123Y-2.</title>
        <authorList>
            <person name="Lv Q."/>
            <person name="Li S."/>
        </authorList>
    </citation>
    <scope>NUCLEOTIDE SEQUENCE [LARGE SCALE GENOMIC DNA]</scope>
    <source>
        <strain evidence="9 10">123Y-2</strain>
    </source>
</reference>